<comment type="caution">
    <text evidence="2">The sequence shown here is derived from an EMBL/GenBank/DDBJ whole genome shotgun (WGS) entry which is preliminary data.</text>
</comment>
<name>A0A9P4IPX4_9PEZI</name>
<proteinExistence type="predicted"/>
<accession>A0A9P4IPX4</accession>
<dbReference type="Pfam" id="PF25041">
    <property type="entry name" value="UFL1_C"/>
    <property type="match status" value="1"/>
</dbReference>
<evidence type="ECO:0000259" key="1">
    <source>
        <dbReference type="Pfam" id="PF25041"/>
    </source>
</evidence>
<dbReference type="InterPro" id="IPR056761">
    <property type="entry name" value="Ufl1-like_C"/>
</dbReference>
<dbReference type="EMBL" id="ML978121">
    <property type="protein sequence ID" value="KAF2103923.1"/>
    <property type="molecule type" value="Genomic_DNA"/>
</dbReference>
<reference evidence="2" key="1">
    <citation type="journal article" date="2020" name="Stud. Mycol.">
        <title>101 Dothideomycetes genomes: a test case for predicting lifestyles and emergence of pathogens.</title>
        <authorList>
            <person name="Haridas S."/>
            <person name="Albert R."/>
            <person name="Binder M."/>
            <person name="Bloem J."/>
            <person name="Labutti K."/>
            <person name="Salamov A."/>
            <person name="Andreopoulos B."/>
            <person name="Baker S."/>
            <person name="Barry K."/>
            <person name="Bills G."/>
            <person name="Bluhm B."/>
            <person name="Cannon C."/>
            <person name="Castanera R."/>
            <person name="Culley D."/>
            <person name="Daum C."/>
            <person name="Ezra D."/>
            <person name="Gonzalez J."/>
            <person name="Henrissat B."/>
            <person name="Kuo A."/>
            <person name="Liang C."/>
            <person name="Lipzen A."/>
            <person name="Lutzoni F."/>
            <person name="Magnuson J."/>
            <person name="Mondo S."/>
            <person name="Nolan M."/>
            <person name="Ohm R."/>
            <person name="Pangilinan J."/>
            <person name="Park H.-J."/>
            <person name="Ramirez L."/>
            <person name="Alfaro M."/>
            <person name="Sun H."/>
            <person name="Tritt A."/>
            <person name="Yoshinaga Y."/>
            <person name="Zwiers L.-H."/>
            <person name="Turgeon B."/>
            <person name="Goodwin S."/>
            <person name="Spatafora J."/>
            <person name="Crous P."/>
            <person name="Grigoriev I."/>
        </authorList>
    </citation>
    <scope>NUCLEOTIDE SEQUENCE</scope>
    <source>
        <strain evidence="2">CBS 133067</strain>
    </source>
</reference>
<organism evidence="2 3">
    <name type="scientific">Rhizodiscina lignyota</name>
    <dbReference type="NCBI Taxonomy" id="1504668"/>
    <lineage>
        <taxon>Eukaryota</taxon>
        <taxon>Fungi</taxon>
        <taxon>Dikarya</taxon>
        <taxon>Ascomycota</taxon>
        <taxon>Pezizomycotina</taxon>
        <taxon>Dothideomycetes</taxon>
        <taxon>Pleosporomycetidae</taxon>
        <taxon>Aulographales</taxon>
        <taxon>Rhizodiscinaceae</taxon>
        <taxon>Rhizodiscina</taxon>
    </lineage>
</organism>
<dbReference type="Proteomes" id="UP000799772">
    <property type="component" value="Unassembled WGS sequence"/>
</dbReference>
<feature type="domain" description="E3 UFM1-protein ligase-like C-terminal" evidence="1">
    <location>
        <begin position="564"/>
        <end position="621"/>
    </location>
</feature>
<protein>
    <recommendedName>
        <fullName evidence="1">E3 UFM1-protein ligase-like C-terminal domain-containing protein</fullName>
    </recommendedName>
</protein>
<dbReference type="OrthoDB" id="3935714at2759"/>
<keyword evidence="3" id="KW-1185">Reference proteome</keyword>
<gene>
    <name evidence="2" type="ORF">NA57DRAFT_70135</name>
</gene>
<evidence type="ECO:0000313" key="2">
    <source>
        <dbReference type="EMBL" id="KAF2103923.1"/>
    </source>
</evidence>
<dbReference type="AlphaFoldDB" id="A0A9P4IPX4"/>
<evidence type="ECO:0000313" key="3">
    <source>
        <dbReference type="Proteomes" id="UP000799772"/>
    </source>
</evidence>
<sequence>MSDDIFSIRDIKDIVLSFPVHSNWNTEPHDADLVPAADGDGLVLKTIVLNALDDLTQTTSRRMSMRDLSDTLDVDINILDEILDLSEKSPCYSIDGKSLIFMPEVHELLAELTSKAREVFVEVQEFCRIADISQHNLLHQIRLRNVESEYRLGTVKWSNGAGPKADLYIFTDSLMSTAKGQIAASVKEALQEAKRVVWSRKMMYGLGATSFTNLVQKVAHDQIENGRDEAWAMATDDNDNVIFTPEASIAKARDDRIEAVRTKIKDLDENKREFFSIAELAAEAPDLFQDSRSTIYAMQDELRGSNSVILLGEFAVSKSFVLQAASVLSSKIQQSANDAWDAYAASPTTVSYPTASSTISLREQSKLSDDSKVPEELVRVIFDTEVAKTAKAAYNARIAQLDAEDENLFAEAWRDEIMLRVQLYHRAVQSLEGGKLRSELTSLLNIYMTKDLLPSSFMEVARKSEQESSNGSRSFVRIDPMTGKRAPKFYGKRLVPATEKLKTQCEAFEESEDAEADLQRIRTAMEAFAAKFGIDSVTDDDLTGKKQAFLQDMSEKLDPTKAGKDKDGSTLFLAVVLILIARHNQGLLYATGRFVPRLLKLLKPSIGEAQYERLQVLKEEVKKGFLTPEQREELVAMVV</sequence>